<name>A0A502BUF2_9HYPH</name>
<dbReference type="InterPro" id="IPR002168">
    <property type="entry name" value="Lipase_GDXG_HIS_AS"/>
</dbReference>
<dbReference type="InterPro" id="IPR033140">
    <property type="entry name" value="Lipase_GDXG_put_SER_AS"/>
</dbReference>
<dbReference type="Gene3D" id="3.40.50.1820">
    <property type="entry name" value="alpha/beta hydrolase"/>
    <property type="match status" value="1"/>
</dbReference>
<organism evidence="5 6">
    <name type="scientific">Brucella gallinifaecis</name>
    <dbReference type="NCBI Taxonomy" id="215590"/>
    <lineage>
        <taxon>Bacteria</taxon>
        <taxon>Pseudomonadati</taxon>
        <taxon>Pseudomonadota</taxon>
        <taxon>Alphaproteobacteria</taxon>
        <taxon>Hyphomicrobiales</taxon>
        <taxon>Brucellaceae</taxon>
        <taxon>Brucella/Ochrobactrum group</taxon>
        <taxon>Brucella</taxon>
    </lineage>
</organism>
<sequence length="328" mass="35349">MENLQPVLNKLSDESLVLQARVQTELGPLPDPTTLPSAEGRALSQMMNIRCNLDLPLMQNVTDVWVDADAELGSARCRLKVLVPPEAQAGAILFVHGGGFAFCSPETHERCARVLAIESGLPVVLPDYRLAPENPYPAGLLDVIAAWRNIFKVTASAEVSQGPLIIAGDSAGANLALASMLHEQTTGRPMPAGALLFYGNYAHSFDTPSYMEFADGPGLTREKMQRYWAFYAGQKCIVDDPLACPLMADDEALAALPPLYLLAAVVDPLLSDTQLLFERLIAVGRKDDLDIVPGVMHGFLQNSRELVAARNALATAGQAARQFSIGLR</sequence>
<dbReference type="Proteomes" id="UP000315388">
    <property type="component" value="Unassembled WGS sequence"/>
</dbReference>
<dbReference type="PROSITE" id="PS01174">
    <property type="entry name" value="LIPASE_GDXG_SER"/>
    <property type="match status" value="1"/>
</dbReference>
<evidence type="ECO:0000256" key="3">
    <source>
        <dbReference type="PROSITE-ProRule" id="PRU10038"/>
    </source>
</evidence>
<dbReference type="PANTHER" id="PTHR23025:SF3">
    <property type="entry name" value="HORMONE-SENSITIVE LIPASE"/>
    <property type="match status" value="1"/>
</dbReference>
<protein>
    <submittedName>
        <fullName evidence="5">Alpha/beta hydrolase</fullName>
    </submittedName>
</protein>
<reference evidence="5 6" key="1">
    <citation type="journal article" date="2003" name="Int. J. Syst. Evol. Microbiol.">
        <title>Towards a standardized format for the description of a novel species (of an established genus): Ochrobactrum gallinifaecis sp. nov.</title>
        <authorList>
            <person name="Kampfer P."/>
            <person name="Buczolits S."/>
            <person name="Albrecht A."/>
            <person name="Busse H.J."/>
            <person name="Stackebrandt E."/>
        </authorList>
    </citation>
    <scope>NUCLEOTIDE SEQUENCE [LARGE SCALE GENOMIC DNA]</scope>
    <source>
        <strain evidence="5 6">ISO 196</strain>
    </source>
</reference>
<dbReference type="InterPro" id="IPR029058">
    <property type="entry name" value="AB_hydrolase_fold"/>
</dbReference>
<comment type="similarity">
    <text evidence="1">Belongs to the 'GDXG' lipolytic enzyme family.</text>
</comment>
<dbReference type="EMBL" id="VEWJ01000001">
    <property type="protein sequence ID" value="TPF76816.1"/>
    <property type="molecule type" value="Genomic_DNA"/>
</dbReference>
<dbReference type="SUPFAM" id="SSF53474">
    <property type="entry name" value="alpha/beta-Hydrolases"/>
    <property type="match status" value="1"/>
</dbReference>
<dbReference type="RefSeq" id="WP_140903153.1">
    <property type="nucleotide sequence ID" value="NZ_JBHTMD010000017.1"/>
</dbReference>
<keyword evidence="6" id="KW-1185">Reference proteome</keyword>
<feature type="domain" description="Alpha/beta hydrolase fold-3" evidence="4">
    <location>
        <begin position="92"/>
        <end position="300"/>
    </location>
</feature>
<dbReference type="GO" id="GO:0005829">
    <property type="term" value="C:cytosol"/>
    <property type="evidence" value="ECO:0007669"/>
    <property type="project" value="TreeGrafter"/>
</dbReference>
<evidence type="ECO:0000313" key="6">
    <source>
        <dbReference type="Proteomes" id="UP000315388"/>
    </source>
</evidence>
<comment type="caution">
    <text evidence="5">The sequence shown here is derived from an EMBL/GenBank/DDBJ whole genome shotgun (WGS) entry which is preliminary data.</text>
</comment>
<dbReference type="GO" id="GO:0019433">
    <property type="term" value="P:triglyceride catabolic process"/>
    <property type="evidence" value="ECO:0007669"/>
    <property type="project" value="TreeGrafter"/>
</dbReference>
<accession>A0A502BUF2</accession>
<dbReference type="PROSITE" id="PS01173">
    <property type="entry name" value="LIPASE_GDXG_HIS"/>
    <property type="match status" value="1"/>
</dbReference>
<dbReference type="AlphaFoldDB" id="A0A502BUF2"/>
<feature type="active site" evidence="3">
    <location>
        <position position="170"/>
    </location>
</feature>
<evidence type="ECO:0000313" key="5">
    <source>
        <dbReference type="EMBL" id="TPF76816.1"/>
    </source>
</evidence>
<proteinExistence type="inferred from homology"/>
<dbReference type="Pfam" id="PF07859">
    <property type="entry name" value="Abhydrolase_3"/>
    <property type="match status" value="1"/>
</dbReference>
<dbReference type="GO" id="GO:0004806">
    <property type="term" value="F:triacylglycerol lipase activity"/>
    <property type="evidence" value="ECO:0007669"/>
    <property type="project" value="TreeGrafter"/>
</dbReference>
<keyword evidence="2 5" id="KW-0378">Hydrolase</keyword>
<dbReference type="GO" id="GO:0004771">
    <property type="term" value="F:sterol ester esterase activity"/>
    <property type="evidence" value="ECO:0007669"/>
    <property type="project" value="TreeGrafter"/>
</dbReference>
<dbReference type="OrthoDB" id="9806180at2"/>
<dbReference type="PANTHER" id="PTHR23025">
    <property type="entry name" value="TRIACYLGLYCEROL LIPASE"/>
    <property type="match status" value="1"/>
</dbReference>
<gene>
    <name evidence="5" type="ORF">FHY56_00100</name>
</gene>
<evidence type="ECO:0000259" key="4">
    <source>
        <dbReference type="Pfam" id="PF07859"/>
    </source>
</evidence>
<evidence type="ECO:0000256" key="1">
    <source>
        <dbReference type="ARBA" id="ARBA00010515"/>
    </source>
</evidence>
<evidence type="ECO:0000256" key="2">
    <source>
        <dbReference type="ARBA" id="ARBA00022801"/>
    </source>
</evidence>
<dbReference type="InterPro" id="IPR013094">
    <property type="entry name" value="AB_hydrolase_3"/>
</dbReference>